<evidence type="ECO:0000313" key="1">
    <source>
        <dbReference type="EMBL" id="QVK22162.1"/>
    </source>
</evidence>
<protein>
    <submittedName>
        <fullName evidence="1">Uncharacterized protein</fullName>
    </submittedName>
</protein>
<organism evidence="1 2">
    <name type="scientific">Shewanella dokdonensis</name>
    <dbReference type="NCBI Taxonomy" id="712036"/>
    <lineage>
        <taxon>Bacteria</taxon>
        <taxon>Pseudomonadati</taxon>
        <taxon>Pseudomonadota</taxon>
        <taxon>Gammaproteobacteria</taxon>
        <taxon>Alteromonadales</taxon>
        <taxon>Shewanellaceae</taxon>
        <taxon>Shewanella</taxon>
    </lineage>
</organism>
<accession>A0ABX8DED5</accession>
<sequence length="187" mass="21939">MLGEVKISTWILLIPFIKSRDLLKFCKIKEKQIPTLSFSSPTGITVKIETDDTFPKGSLFSRTYIGEEINIPIQEIQAESTDVWKENNNYFFDNLCRKTAKITDANLDSVRTELIKKYIQIEDLMDAYRDQFPDLYTEITNIALVNLDELRNQNLFIKEEPRKIMISLLEKIEKLLKKLRKLYLVLI</sequence>
<reference evidence="1 2" key="1">
    <citation type="journal article" date="2012" name="Int. J. Syst. Evol. Microbiol.">
        <title>Shewanella dokdonensis sp. nov., isolated from seawater.</title>
        <authorList>
            <person name="Sung H.R."/>
            <person name="Yoon J.H."/>
            <person name="Ghim S.Y."/>
        </authorList>
    </citation>
    <scope>NUCLEOTIDE SEQUENCE [LARGE SCALE GENOMIC DNA]</scope>
    <source>
        <strain evidence="1 2">DSM 23626</strain>
    </source>
</reference>
<dbReference type="RefSeq" id="WP_213680819.1">
    <property type="nucleotide sequence ID" value="NZ_CP074572.1"/>
</dbReference>
<gene>
    <name evidence="1" type="ORF">KHX94_12035</name>
</gene>
<name>A0ABX8DED5_9GAMM</name>
<dbReference type="Proteomes" id="UP000676428">
    <property type="component" value="Chromosome"/>
</dbReference>
<proteinExistence type="predicted"/>
<keyword evidence="2" id="KW-1185">Reference proteome</keyword>
<evidence type="ECO:0000313" key="2">
    <source>
        <dbReference type="Proteomes" id="UP000676428"/>
    </source>
</evidence>
<dbReference type="EMBL" id="CP074572">
    <property type="protein sequence ID" value="QVK22162.1"/>
    <property type="molecule type" value="Genomic_DNA"/>
</dbReference>